<dbReference type="InterPro" id="IPR013103">
    <property type="entry name" value="RVT_2"/>
</dbReference>
<evidence type="ECO:0000259" key="1">
    <source>
        <dbReference type="Pfam" id="PF07727"/>
    </source>
</evidence>
<evidence type="ECO:0000313" key="2">
    <source>
        <dbReference type="EMBL" id="GJT69275.1"/>
    </source>
</evidence>
<keyword evidence="3" id="KW-1185">Reference proteome</keyword>
<dbReference type="Pfam" id="PF07727">
    <property type="entry name" value="RVT_2"/>
    <property type="match status" value="1"/>
</dbReference>
<gene>
    <name evidence="2" type="ORF">Tco_1028561</name>
</gene>
<sequence>MNKKDERGIVVRNKARLVAQGYKQEESIDYDKVFAPVAKIEEIMLFFSYASFMNFIVYQMDVKSAFLYGTIEEEVYVSQPLGFVDPEFPDKVYKVEKALYGLHQALRAWYETISTYLLDNGFHRGEIDKTLFIKRVKGDILLVQDKYVADILNKFDFAIVKTASTPLKPNKPLLKDEEAVDVDVHLCFWYPRDSPLELEAFNDSDYAGASLDRKSTTGGELMVVLSAVDYTQVLFVFKVGSFGDDAINEEMRDSVEKGCTNWLLAIEAEQASISTKHTPDSALLGVNKPRSDEGSLELNELMDLVTKLSHRVFDLKKVKTAQAKEIASLKRIFREDAFDDINDLVDEGMVFVQEKDAENQGKIGTKDTEVVKGSGDTEVLDTEKPVNTAGEGVSTVVFLKRPSLWKADYELAARMTQEEQEKYTIKEREGGGGTNSRNSNCELGISLLKDKEKMYVYKLTIADGSSSYLGDTQAFLKRLDRQDLNDLYSREKVPSDQGITGEMLNLQLEAKEESTMAFELIKFIKSLLEE</sequence>
<organism evidence="2 3">
    <name type="scientific">Tanacetum coccineum</name>
    <dbReference type="NCBI Taxonomy" id="301880"/>
    <lineage>
        <taxon>Eukaryota</taxon>
        <taxon>Viridiplantae</taxon>
        <taxon>Streptophyta</taxon>
        <taxon>Embryophyta</taxon>
        <taxon>Tracheophyta</taxon>
        <taxon>Spermatophyta</taxon>
        <taxon>Magnoliopsida</taxon>
        <taxon>eudicotyledons</taxon>
        <taxon>Gunneridae</taxon>
        <taxon>Pentapetalae</taxon>
        <taxon>asterids</taxon>
        <taxon>campanulids</taxon>
        <taxon>Asterales</taxon>
        <taxon>Asteraceae</taxon>
        <taxon>Asteroideae</taxon>
        <taxon>Anthemideae</taxon>
        <taxon>Anthemidinae</taxon>
        <taxon>Tanacetum</taxon>
    </lineage>
</organism>
<name>A0ABQ5G0X9_9ASTR</name>
<dbReference type="EMBL" id="BQNB010017973">
    <property type="protein sequence ID" value="GJT69275.1"/>
    <property type="molecule type" value="Genomic_DNA"/>
</dbReference>
<feature type="domain" description="Reverse transcriptase Ty1/copia-type" evidence="1">
    <location>
        <begin position="3"/>
        <end position="152"/>
    </location>
</feature>
<reference evidence="2" key="1">
    <citation type="journal article" date="2022" name="Int. J. Mol. Sci.">
        <title>Draft Genome of Tanacetum Coccineum: Genomic Comparison of Closely Related Tanacetum-Family Plants.</title>
        <authorList>
            <person name="Yamashiro T."/>
            <person name="Shiraishi A."/>
            <person name="Nakayama K."/>
            <person name="Satake H."/>
        </authorList>
    </citation>
    <scope>NUCLEOTIDE SEQUENCE</scope>
</reference>
<accession>A0ABQ5G0X9</accession>
<dbReference type="Proteomes" id="UP001151760">
    <property type="component" value="Unassembled WGS sequence"/>
</dbReference>
<proteinExistence type="predicted"/>
<comment type="caution">
    <text evidence="2">The sequence shown here is derived from an EMBL/GenBank/DDBJ whole genome shotgun (WGS) entry which is preliminary data.</text>
</comment>
<reference evidence="2" key="2">
    <citation type="submission" date="2022-01" db="EMBL/GenBank/DDBJ databases">
        <authorList>
            <person name="Yamashiro T."/>
            <person name="Shiraishi A."/>
            <person name="Satake H."/>
            <person name="Nakayama K."/>
        </authorList>
    </citation>
    <scope>NUCLEOTIDE SEQUENCE</scope>
</reference>
<evidence type="ECO:0000313" key="3">
    <source>
        <dbReference type="Proteomes" id="UP001151760"/>
    </source>
</evidence>
<protein>
    <submittedName>
        <fullName evidence="2">Ribonuclease H-like domain-containing protein</fullName>
    </submittedName>
</protein>